<dbReference type="KEGG" id="aev:EI546_08950"/>
<dbReference type="Proteomes" id="UP000285517">
    <property type="component" value="Chromosome"/>
</dbReference>
<proteinExistence type="predicted"/>
<protein>
    <submittedName>
        <fullName evidence="2">Phage late control D family protein</fullName>
    </submittedName>
</protein>
<reference evidence="2 3" key="1">
    <citation type="submission" date="2019-01" db="EMBL/GenBank/DDBJ databases">
        <title>Complete genome sequencing of Aequorivita sp. H23M31.</title>
        <authorList>
            <person name="Bae J.-W."/>
        </authorList>
    </citation>
    <scope>NUCLEOTIDE SEQUENCE [LARGE SCALE GENOMIC DNA]</scope>
    <source>
        <strain evidence="2 3">H23M31</strain>
    </source>
</reference>
<feature type="region of interest" description="Disordered" evidence="1">
    <location>
        <begin position="131"/>
        <end position="153"/>
    </location>
</feature>
<name>A0A410G3I6_9FLAO</name>
<evidence type="ECO:0000313" key="3">
    <source>
        <dbReference type="Proteomes" id="UP000285517"/>
    </source>
</evidence>
<dbReference type="OrthoDB" id="1907165at2"/>
<evidence type="ECO:0000256" key="1">
    <source>
        <dbReference type="SAM" id="MobiDB-lite"/>
    </source>
</evidence>
<gene>
    <name evidence="2" type="ORF">EI546_08950</name>
</gene>
<dbReference type="SUPFAM" id="SSF69279">
    <property type="entry name" value="Phage tail proteins"/>
    <property type="match status" value="1"/>
</dbReference>
<accession>A0A410G3I6</accession>
<keyword evidence="3" id="KW-1185">Reference proteome</keyword>
<organism evidence="2 3">
    <name type="scientific">Aequorivita ciconiae</name>
    <dbReference type="NCBI Taxonomy" id="2494375"/>
    <lineage>
        <taxon>Bacteria</taxon>
        <taxon>Pseudomonadati</taxon>
        <taxon>Bacteroidota</taxon>
        <taxon>Flavobacteriia</taxon>
        <taxon>Flavobacteriales</taxon>
        <taxon>Flavobacteriaceae</taxon>
        <taxon>Aequorivita</taxon>
    </lineage>
</organism>
<dbReference type="EMBL" id="CP034951">
    <property type="protein sequence ID" value="QAA81837.1"/>
    <property type="molecule type" value="Genomic_DNA"/>
</dbReference>
<evidence type="ECO:0000313" key="2">
    <source>
        <dbReference type="EMBL" id="QAA81837.1"/>
    </source>
</evidence>
<dbReference type="RefSeq" id="WP_128250218.1">
    <property type="nucleotide sequence ID" value="NZ_CP034951.1"/>
</dbReference>
<sequence>MGLDILICVNDIPNQNLTQNVNSVEVYEKIDSNTSYKLNFAVDICDGDIAQSIETDTAPDTILSVMANVNDALVCLVKGPITMQQTQLKHGGAGSSLHIEGEDTGQMLDHGPVFQVTDSSTDSDIASNIISNHSMTPNVEPTPESTHDENNHSHVQRESDLNLLRSLARRNGFHFWITYSNNGEATGHFKPRSLDSESANTLIINNENNNIEQLQISSDSTRPSRTEGRQINVRTLSIIGNGTTLNDTSLGSHSLSEANGSSQQTIHLAPVVDDAGALSARSLGALRDAQWFIKATGQTSLHQLCDIVRVHTIVKVDGAGSRHSGKYYVTGVKHKIDSTAYIMEFELERNAWGN</sequence>
<dbReference type="AlphaFoldDB" id="A0A410G3I6"/>